<proteinExistence type="predicted"/>
<dbReference type="Proteomes" id="UP001177883">
    <property type="component" value="Unassembled WGS sequence"/>
</dbReference>
<protein>
    <submittedName>
        <fullName evidence="4">Adenylyltransferase/cytidyltransferase family protein</fullName>
    </submittedName>
</protein>
<reference evidence="4" key="1">
    <citation type="submission" date="2023-07" db="EMBL/GenBank/DDBJ databases">
        <title>Genome content predicts the carbon catabolic preferences of heterotrophic bacteria.</title>
        <authorList>
            <person name="Gralka M."/>
        </authorList>
    </citation>
    <scope>NUCLEOTIDE SEQUENCE</scope>
    <source>
        <strain evidence="4">6E03</strain>
    </source>
</reference>
<dbReference type="GO" id="GO:0016779">
    <property type="term" value="F:nucleotidyltransferase activity"/>
    <property type="evidence" value="ECO:0007669"/>
    <property type="project" value="UniProtKB-KW"/>
</dbReference>
<evidence type="ECO:0000313" key="4">
    <source>
        <dbReference type="EMBL" id="MDP2492210.1"/>
    </source>
</evidence>
<sequence>MRVVITYGTFDLFHVGHVRLLRRLSSLGDYLIVGVSTDEFNILKGKKALYSYEDRAEIVAACSYVDLVIPENSWDQKEKDIKKYRASVFSMGDDWKGKFDELSLLCNVVYLSRTENISSSLIKSTLAN</sequence>
<evidence type="ECO:0000256" key="2">
    <source>
        <dbReference type="ARBA" id="ARBA00022695"/>
    </source>
</evidence>
<feature type="domain" description="Cytidyltransferase-like" evidence="3">
    <location>
        <begin position="5"/>
        <end position="123"/>
    </location>
</feature>
<accession>A0ABD5AGZ9</accession>
<dbReference type="PANTHER" id="PTHR43793">
    <property type="entry name" value="FAD SYNTHASE"/>
    <property type="match status" value="1"/>
</dbReference>
<dbReference type="Gene3D" id="3.40.50.620">
    <property type="entry name" value="HUPs"/>
    <property type="match status" value="1"/>
</dbReference>
<evidence type="ECO:0000259" key="3">
    <source>
        <dbReference type="Pfam" id="PF01467"/>
    </source>
</evidence>
<dbReference type="NCBIfam" id="TIGR00125">
    <property type="entry name" value="cyt_tran_rel"/>
    <property type="match status" value="1"/>
</dbReference>
<dbReference type="RefSeq" id="WP_102492294.1">
    <property type="nucleotide sequence ID" value="NZ_JAUYVK010000039.1"/>
</dbReference>
<dbReference type="PANTHER" id="PTHR43793:SF1">
    <property type="entry name" value="FAD SYNTHASE"/>
    <property type="match status" value="1"/>
</dbReference>
<gene>
    <name evidence="4" type="ORF">Q8W38_22910</name>
</gene>
<keyword evidence="2 4" id="KW-0548">Nucleotidyltransferase</keyword>
<dbReference type="InterPro" id="IPR014729">
    <property type="entry name" value="Rossmann-like_a/b/a_fold"/>
</dbReference>
<name>A0ABD5AGZ9_VIBSP</name>
<dbReference type="AlphaFoldDB" id="A0ABD5AGZ9"/>
<keyword evidence="1" id="KW-0808">Transferase</keyword>
<organism evidence="4 5">
    <name type="scientific">Vibrio splendidus</name>
    <dbReference type="NCBI Taxonomy" id="29497"/>
    <lineage>
        <taxon>Bacteria</taxon>
        <taxon>Pseudomonadati</taxon>
        <taxon>Pseudomonadota</taxon>
        <taxon>Gammaproteobacteria</taxon>
        <taxon>Vibrionales</taxon>
        <taxon>Vibrionaceae</taxon>
        <taxon>Vibrio</taxon>
    </lineage>
</organism>
<evidence type="ECO:0000256" key="1">
    <source>
        <dbReference type="ARBA" id="ARBA00022679"/>
    </source>
</evidence>
<evidence type="ECO:0000313" key="5">
    <source>
        <dbReference type="Proteomes" id="UP001177883"/>
    </source>
</evidence>
<dbReference type="EMBL" id="JAUYVK010000039">
    <property type="protein sequence ID" value="MDP2492210.1"/>
    <property type="molecule type" value="Genomic_DNA"/>
</dbReference>
<comment type="caution">
    <text evidence="4">The sequence shown here is derived from an EMBL/GenBank/DDBJ whole genome shotgun (WGS) entry which is preliminary data.</text>
</comment>
<dbReference type="SUPFAM" id="SSF52374">
    <property type="entry name" value="Nucleotidylyl transferase"/>
    <property type="match status" value="1"/>
</dbReference>
<dbReference type="Pfam" id="PF01467">
    <property type="entry name" value="CTP_transf_like"/>
    <property type="match status" value="1"/>
</dbReference>
<dbReference type="InterPro" id="IPR050385">
    <property type="entry name" value="Archaeal_FAD_synthase"/>
</dbReference>
<dbReference type="InterPro" id="IPR004821">
    <property type="entry name" value="Cyt_trans-like"/>
</dbReference>